<accession>A0A2S6IUE9</accession>
<dbReference type="PROSITE" id="PS50932">
    <property type="entry name" value="HTH_LACI_2"/>
    <property type="match status" value="1"/>
</dbReference>
<dbReference type="SMART" id="SM00354">
    <property type="entry name" value="HTH_LACI"/>
    <property type="match status" value="1"/>
</dbReference>
<dbReference type="CDD" id="cd01574">
    <property type="entry name" value="PBP1_LacI"/>
    <property type="match status" value="1"/>
</dbReference>
<dbReference type="InterPro" id="IPR028082">
    <property type="entry name" value="Peripla_BP_I"/>
</dbReference>
<dbReference type="InterPro" id="IPR000843">
    <property type="entry name" value="HTH_LacI"/>
</dbReference>
<evidence type="ECO:0000313" key="7">
    <source>
        <dbReference type="Proteomes" id="UP000239485"/>
    </source>
</evidence>
<dbReference type="RefSeq" id="WP_104431363.1">
    <property type="nucleotide sequence ID" value="NZ_PTJD01000002.1"/>
</dbReference>
<dbReference type="InterPro" id="IPR023393">
    <property type="entry name" value="START-like_dom_sf"/>
</dbReference>
<dbReference type="InterPro" id="IPR010982">
    <property type="entry name" value="Lambda_DNA-bd_dom_sf"/>
</dbReference>
<dbReference type="Proteomes" id="UP000239485">
    <property type="component" value="Unassembled WGS sequence"/>
</dbReference>
<dbReference type="SUPFAM" id="SSF55961">
    <property type="entry name" value="Bet v1-like"/>
    <property type="match status" value="1"/>
</dbReference>
<feature type="domain" description="HTH lacI-type" evidence="5">
    <location>
        <begin position="28"/>
        <end position="82"/>
    </location>
</feature>
<dbReference type="PROSITE" id="PS00356">
    <property type="entry name" value="HTH_LACI_1"/>
    <property type="match status" value="1"/>
</dbReference>
<evidence type="ECO:0000256" key="3">
    <source>
        <dbReference type="ARBA" id="ARBA00023163"/>
    </source>
</evidence>
<keyword evidence="1" id="KW-0805">Transcription regulation</keyword>
<comment type="caution">
    <text evidence="6">The sequence shown here is derived from an EMBL/GenBank/DDBJ whole genome shotgun (WGS) entry which is preliminary data.</text>
</comment>
<dbReference type="InterPro" id="IPR046335">
    <property type="entry name" value="LacI/GalR-like_sensor"/>
</dbReference>
<dbReference type="Gene3D" id="1.10.260.40">
    <property type="entry name" value="lambda repressor-like DNA-binding domains"/>
    <property type="match status" value="1"/>
</dbReference>
<dbReference type="SUPFAM" id="SSF53822">
    <property type="entry name" value="Periplasmic binding protein-like I"/>
    <property type="match status" value="1"/>
</dbReference>
<dbReference type="AlphaFoldDB" id="A0A2S6IUE9"/>
<organism evidence="6 7">
    <name type="scientific">Kineococcus xinjiangensis</name>
    <dbReference type="NCBI Taxonomy" id="512762"/>
    <lineage>
        <taxon>Bacteria</taxon>
        <taxon>Bacillati</taxon>
        <taxon>Actinomycetota</taxon>
        <taxon>Actinomycetes</taxon>
        <taxon>Kineosporiales</taxon>
        <taxon>Kineosporiaceae</taxon>
        <taxon>Kineococcus</taxon>
    </lineage>
</organism>
<dbReference type="SUPFAM" id="SSF47413">
    <property type="entry name" value="lambda repressor-like DNA-binding domains"/>
    <property type="match status" value="1"/>
</dbReference>
<reference evidence="6 7" key="1">
    <citation type="submission" date="2018-02" db="EMBL/GenBank/DDBJ databases">
        <title>Genomic Encyclopedia of Archaeal and Bacterial Type Strains, Phase II (KMG-II): from individual species to whole genera.</title>
        <authorList>
            <person name="Goeker M."/>
        </authorList>
    </citation>
    <scope>NUCLEOTIDE SEQUENCE [LARGE SCALE GENOMIC DNA]</scope>
    <source>
        <strain evidence="6 7">DSM 22857</strain>
    </source>
</reference>
<proteinExistence type="predicted"/>
<sequence length="496" mass="51800">MSEQLVVPREELPAGAGEADERPRGRQVSIRDVARAAGVSVPTVSRVLTGAARVSPERRDRVLRAIESLNYRPSSTARALVSGRGDQVAVMTSETAVHGYSTTLKGVETAARAAGHPVVISVVESSDPDELERAVQVVLSLPLAGVVVLRFDAVGVAVLEALPPDVPVVAVSGEVDGRWSQAVLDEESAGAELTRHLLGLGHRTVHHVAVPPSRGEDGRTTGWRTALEEAGAPVPPVLVADSFEATSGVGPGRRLAADPDVTAVFCGNDEVAMGVIAGLEGAGRQVPGDISVVGFDDHPLAGIWRPGLTTVHQDFQALGEQAFALLQAQLDGDPRPALSSTRPHVVLRASAAARPGAGDPRAMTGRSQHLGVHIARPAAEVYAFASDPANLPRWAPGLGGPVVQEEGSWFVETPAGRARVTFVPRNEHGVLDHDVVTAPGETVHVPLRVLADGECCEVVLTLRRSPGTGDAEFERDAALVAQDLALLKEVVEGPAA</sequence>
<keyword evidence="7" id="KW-1185">Reference proteome</keyword>
<evidence type="ECO:0000313" key="6">
    <source>
        <dbReference type="EMBL" id="PPK97891.1"/>
    </source>
</evidence>
<dbReference type="PANTHER" id="PTHR30146">
    <property type="entry name" value="LACI-RELATED TRANSCRIPTIONAL REPRESSOR"/>
    <property type="match status" value="1"/>
</dbReference>
<dbReference type="PANTHER" id="PTHR30146:SF109">
    <property type="entry name" value="HTH-TYPE TRANSCRIPTIONAL REGULATOR GALS"/>
    <property type="match status" value="1"/>
</dbReference>
<evidence type="ECO:0000259" key="5">
    <source>
        <dbReference type="PROSITE" id="PS50932"/>
    </source>
</evidence>
<dbReference type="InterPro" id="IPR019587">
    <property type="entry name" value="Polyketide_cyclase/dehydratase"/>
</dbReference>
<dbReference type="Gene3D" id="3.30.530.20">
    <property type="match status" value="1"/>
</dbReference>
<dbReference type="CDD" id="cd01392">
    <property type="entry name" value="HTH_LacI"/>
    <property type="match status" value="1"/>
</dbReference>
<dbReference type="GO" id="GO:0000976">
    <property type="term" value="F:transcription cis-regulatory region binding"/>
    <property type="evidence" value="ECO:0007669"/>
    <property type="project" value="TreeGrafter"/>
</dbReference>
<feature type="region of interest" description="Disordered" evidence="4">
    <location>
        <begin position="1"/>
        <end position="27"/>
    </location>
</feature>
<dbReference type="Pfam" id="PF10604">
    <property type="entry name" value="Polyketide_cyc2"/>
    <property type="match status" value="1"/>
</dbReference>
<dbReference type="Pfam" id="PF13377">
    <property type="entry name" value="Peripla_BP_3"/>
    <property type="match status" value="1"/>
</dbReference>
<protein>
    <submittedName>
        <fullName evidence="6">DNA-binding LacI/PurR family transcriptional regulator</fullName>
    </submittedName>
</protein>
<gene>
    <name evidence="6" type="ORF">CLV92_10241</name>
</gene>
<dbReference type="EMBL" id="PTJD01000002">
    <property type="protein sequence ID" value="PPK97891.1"/>
    <property type="molecule type" value="Genomic_DNA"/>
</dbReference>
<keyword evidence="2 6" id="KW-0238">DNA-binding</keyword>
<dbReference type="OrthoDB" id="9785139at2"/>
<dbReference type="Pfam" id="PF00356">
    <property type="entry name" value="LacI"/>
    <property type="match status" value="1"/>
</dbReference>
<evidence type="ECO:0000256" key="2">
    <source>
        <dbReference type="ARBA" id="ARBA00023125"/>
    </source>
</evidence>
<evidence type="ECO:0000256" key="1">
    <source>
        <dbReference type="ARBA" id="ARBA00023015"/>
    </source>
</evidence>
<keyword evidence="3" id="KW-0804">Transcription</keyword>
<evidence type="ECO:0000256" key="4">
    <source>
        <dbReference type="SAM" id="MobiDB-lite"/>
    </source>
</evidence>
<dbReference type="Gene3D" id="3.40.50.2300">
    <property type="match status" value="2"/>
</dbReference>
<name>A0A2S6IUE9_9ACTN</name>
<dbReference type="GO" id="GO:0003700">
    <property type="term" value="F:DNA-binding transcription factor activity"/>
    <property type="evidence" value="ECO:0007669"/>
    <property type="project" value="TreeGrafter"/>
</dbReference>